<dbReference type="Pfam" id="PF01171">
    <property type="entry name" value="ATP_bind_3"/>
    <property type="match status" value="1"/>
</dbReference>
<dbReference type="GO" id="GO:0006400">
    <property type="term" value="P:tRNA modification"/>
    <property type="evidence" value="ECO:0007669"/>
    <property type="project" value="UniProtKB-UniRule"/>
</dbReference>
<feature type="binding site" evidence="6">
    <location>
        <begin position="34"/>
        <end position="39"/>
    </location>
    <ligand>
        <name>ATP</name>
        <dbReference type="ChEBI" id="CHEBI:30616"/>
    </ligand>
</feature>
<evidence type="ECO:0000313" key="9">
    <source>
        <dbReference type="Proteomes" id="UP000241167"/>
    </source>
</evidence>
<comment type="domain">
    <text evidence="6">The N-terminal region contains the highly conserved SGGXDS motif, predicted to be a P-loop motif involved in ATP binding.</text>
</comment>
<dbReference type="CDD" id="cd01992">
    <property type="entry name" value="TilS_N"/>
    <property type="match status" value="1"/>
</dbReference>
<evidence type="ECO:0000256" key="6">
    <source>
        <dbReference type="HAMAP-Rule" id="MF_01161"/>
    </source>
</evidence>
<comment type="catalytic activity">
    <reaction evidence="5 6">
        <text>cytidine(34) in tRNA(Ile2) + L-lysine + ATP = lysidine(34) in tRNA(Ile2) + AMP + diphosphate + H(+)</text>
        <dbReference type="Rhea" id="RHEA:43744"/>
        <dbReference type="Rhea" id="RHEA-COMP:10625"/>
        <dbReference type="Rhea" id="RHEA-COMP:10670"/>
        <dbReference type="ChEBI" id="CHEBI:15378"/>
        <dbReference type="ChEBI" id="CHEBI:30616"/>
        <dbReference type="ChEBI" id="CHEBI:32551"/>
        <dbReference type="ChEBI" id="CHEBI:33019"/>
        <dbReference type="ChEBI" id="CHEBI:82748"/>
        <dbReference type="ChEBI" id="CHEBI:83665"/>
        <dbReference type="ChEBI" id="CHEBI:456215"/>
        <dbReference type="EC" id="6.3.4.19"/>
    </reaction>
</comment>
<keyword evidence="6" id="KW-0963">Cytoplasm</keyword>
<gene>
    <name evidence="6 8" type="primary">tilS</name>
    <name evidence="8" type="ORF">C7I55_02630</name>
</gene>
<dbReference type="Gene3D" id="3.40.50.620">
    <property type="entry name" value="HUPs"/>
    <property type="match status" value="1"/>
</dbReference>
<dbReference type="GO" id="GO:0005524">
    <property type="term" value="F:ATP binding"/>
    <property type="evidence" value="ECO:0007669"/>
    <property type="project" value="UniProtKB-UniRule"/>
</dbReference>
<comment type="caution">
    <text evidence="8">The sequence shown here is derived from an EMBL/GenBank/DDBJ whole genome shotgun (WGS) entry which is preliminary data.</text>
</comment>
<dbReference type="RefSeq" id="WP_106511307.1">
    <property type="nucleotide sequence ID" value="NZ_PXYI01000001.1"/>
</dbReference>
<keyword evidence="3 6" id="KW-0547">Nucleotide-binding</keyword>
<evidence type="ECO:0000313" key="8">
    <source>
        <dbReference type="EMBL" id="PSJ43290.1"/>
    </source>
</evidence>
<reference evidence="8 9" key="1">
    <citation type="submission" date="2018-03" db="EMBL/GenBank/DDBJ databases">
        <title>The draft genome of Sphingosinicella sp. GL-C-18.</title>
        <authorList>
            <person name="Liu L."/>
            <person name="Li L."/>
            <person name="Liang L."/>
            <person name="Zhang X."/>
            <person name="Wang T."/>
        </authorList>
    </citation>
    <scope>NUCLEOTIDE SEQUENCE [LARGE SCALE GENOMIC DNA]</scope>
    <source>
        <strain evidence="8 9">GL-C-18</strain>
    </source>
</reference>
<keyword evidence="2 6" id="KW-0819">tRNA processing</keyword>
<name>A0A2P7QZ99_9SPHN</name>
<dbReference type="Proteomes" id="UP000241167">
    <property type="component" value="Unassembled WGS sequence"/>
</dbReference>
<dbReference type="GO" id="GO:0005737">
    <property type="term" value="C:cytoplasm"/>
    <property type="evidence" value="ECO:0007669"/>
    <property type="project" value="UniProtKB-SubCell"/>
</dbReference>
<dbReference type="InterPro" id="IPR011063">
    <property type="entry name" value="TilS/TtcA_N"/>
</dbReference>
<evidence type="ECO:0000259" key="7">
    <source>
        <dbReference type="Pfam" id="PF01171"/>
    </source>
</evidence>
<dbReference type="InterPro" id="IPR012795">
    <property type="entry name" value="tRNA_Ile_lys_synt_N"/>
</dbReference>
<keyword evidence="4 6" id="KW-0067">ATP-binding</keyword>
<comment type="subcellular location">
    <subcellularLocation>
        <location evidence="6">Cytoplasm</location>
    </subcellularLocation>
</comment>
<dbReference type="HAMAP" id="MF_01161">
    <property type="entry name" value="tRNA_Ile_lys_synt"/>
    <property type="match status" value="1"/>
</dbReference>
<dbReference type="AlphaFoldDB" id="A0A2P7QZ99"/>
<organism evidence="8 9">
    <name type="scientific">Allosphingosinicella deserti</name>
    <dbReference type="NCBI Taxonomy" id="2116704"/>
    <lineage>
        <taxon>Bacteria</taxon>
        <taxon>Pseudomonadati</taxon>
        <taxon>Pseudomonadota</taxon>
        <taxon>Alphaproteobacteria</taxon>
        <taxon>Sphingomonadales</taxon>
        <taxon>Sphingomonadaceae</taxon>
        <taxon>Allosphingosinicella</taxon>
    </lineage>
</organism>
<dbReference type="InterPro" id="IPR012094">
    <property type="entry name" value="tRNA_Ile_lys_synt"/>
</dbReference>
<protein>
    <recommendedName>
        <fullName evidence="6">tRNA(Ile)-lysidine synthase</fullName>
        <ecNumber evidence="6">6.3.4.19</ecNumber>
    </recommendedName>
    <alternativeName>
        <fullName evidence="6">tRNA(Ile)-2-lysyl-cytidine synthase</fullName>
    </alternativeName>
    <alternativeName>
        <fullName evidence="6">tRNA(Ile)-lysidine synthetase</fullName>
    </alternativeName>
</protein>
<dbReference type="EMBL" id="PXYI01000001">
    <property type="protein sequence ID" value="PSJ43290.1"/>
    <property type="molecule type" value="Genomic_DNA"/>
</dbReference>
<evidence type="ECO:0000256" key="4">
    <source>
        <dbReference type="ARBA" id="ARBA00022840"/>
    </source>
</evidence>
<dbReference type="PANTHER" id="PTHR43033">
    <property type="entry name" value="TRNA(ILE)-LYSIDINE SYNTHASE-RELATED"/>
    <property type="match status" value="1"/>
</dbReference>
<dbReference type="EC" id="6.3.4.19" evidence="6"/>
<comment type="function">
    <text evidence="6">Ligates lysine onto the cytidine present at position 34 of the AUA codon-specific tRNA(Ile) that contains the anticodon CAU, in an ATP-dependent manner. Cytidine is converted to lysidine, thus changing the amino acid specificity of the tRNA from methionine to isoleucine.</text>
</comment>
<dbReference type="SUPFAM" id="SSF52402">
    <property type="entry name" value="Adenine nucleotide alpha hydrolases-like"/>
    <property type="match status" value="1"/>
</dbReference>
<feature type="domain" description="tRNA(Ile)-lysidine/2-thiocytidine synthase N-terminal" evidence="7">
    <location>
        <begin position="29"/>
        <end position="204"/>
    </location>
</feature>
<evidence type="ECO:0000256" key="2">
    <source>
        <dbReference type="ARBA" id="ARBA00022694"/>
    </source>
</evidence>
<evidence type="ECO:0000256" key="5">
    <source>
        <dbReference type="ARBA" id="ARBA00048539"/>
    </source>
</evidence>
<dbReference type="InterPro" id="IPR014729">
    <property type="entry name" value="Rossmann-like_a/b/a_fold"/>
</dbReference>
<evidence type="ECO:0000256" key="3">
    <source>
        <dbReference type="ARBA" id="ARBA00022741"/>
    </source>
</evidence>
<evidence type="ECO:0000256" key="1">
    <source>
        <dbReference type="ARBA" id="ARBA00022598"/>
    </source>
</evidence>
<keyword evidence="1 6" id="KW-0436">Ligase</keyword>
<dbReference type="GO" id="GO:0032267">
    <property type="term" value="F:tRNA(Ile)-lysidine synthase activity"/>
    <property type="evidence" value="ECO:0007669"/>
    <property type="project" value="UniProtKB-EC"/>
</dbReference>
<dbReference type="OrthoDB" id="9807403at2"/>
<dbReference type="NCBIfam" id="TIGR02432">
    <property type="entry name" value="lysidine_TilS_N"/>
    <property type="match status" value="1"/>
</dbReference>
<sequence>MTTPVPEPKWVERFRHDLRAAAGGEPERIGVAVSGGPDSLALLLLAASAWPGAVAAATVDHQLRSESSQEAAWVARTCADLGIPHRILPVTVAAASSVQAQARAARYAALRVWAEDERLSVVLTGHHADDQAETLMMRLLRGSGVSGLAGVRARAPFARNALLCRPLLGWRRSELAAIVSSAGIRAVDDPSNLDERFDRALMRRRLAEAIWIDPPALARSAAALAEADDALDAIAGALADERLSSGDGWAVLAPQNIPRALLRRLVRRALTHISPGASPRGDQLGMLIDQLIEGKTCNVGGALCRGGEHWRFEREPPRRT</sequence>
<comment type="similarity">
    <text evidence="6">Belongs to the tRNA(Ile)-lysidine synthase family.</text>
</comment>
<keyword evidence="9" id="KW-1185">Reference proteome</keyword>
<dbReference type="PANTHER" id="PTHR43033:SF1">
    <property type="entry name" value="TRNA(ILE)-LYSIDINE SYNTHASE-RELATED"/>
    <property type="match status" value="1"/>
</dbReference>
<accession>A0A2P7QZ99</accession>
<proteinExistence type="inferred from homology"/>